<dbReference type="KEGG" id="gtt:GUITHDRAFT_118411"/>
<dbReference type="HOGENOM" id="CLU_795560_0_0_1"/>
<dbReference type="EnsemblProtists" id="EKX35391">
    <property type="protein sequence ID" value="EKX35391"/>
    <property type="gene ID" value="GUITHDRAFT_118411"/>
</dbReference>
<dbReference type="Proteomes" id="UP000011087">
    <property type="component" value="Unassembled WGS sequence"/>
</dbReference>
<dbReference type="AlphaFoldDB" id="L1IGK9"/>
<sequence>MDAGSVLEGIRASFHAGGLPEEEGEADEDIHARLQLAVPWSASMELQWIGHEEFANCQDLAHEVEERFRDKDCELAVVALHWGRRSITSDIVFVVDSMCTSLRLRNGRRLCLSAMLCRCGARGHCFFMLKQDVSGAWTLHEDESEVSWVGMSWADVRRKCAGVFKTREKALGTFKPFLFFFLPENNSNFCLPSHDTSLDDSTVSVSSHRIKMNAHSDIHNNVASTLNSLQEQCQKMEEEQKGNVELHEVLETLVVMEQAHRKEVSELSRSNEDLSKKLSEKEMLLNAALDRVSALSLEQRVWQGDVQAMEALSPTEIQSMIEQADRFFSLFKSFLALALASPLPPPALC</sequence>
<reference evidence="3" key="3">
    <citation type="submission" date="2015-06" db="UniProtKB">
        <authorList>
            <consortium name="EnsemblProtists"/>
        </authorList>
    </citation>
    <scope>IDENTIFICATION</scope>
</reference>
<proteinExistence type="predicted"/>
<organism evidence="2">
    <name type="scientific">Guillardia theta (strain CCMP2712)</name>
    <name type="common">Cryptophyte</name>
    <dbReference type="NCBI Taxonomy" id="905079"/>
    <lineage>
        <taxon>Eukaryota</taxon>
        <taxon>Cryptophyceae</taxon>
        <taxon>Pyrenomonadales</taxon>
        <taxon>Geminigeraceae</taxon>
        <taxon>Guillardia</taxon>
    </lineage>
</organism>
<keyword evidence="4" id="KW-1185">Reference proteome</keyword>
<gene>
    <name evidence="2" type="ORF">GUITHDRAFT_118411</name>
</gene>
<reference evidence="2 4" key="1">
    <citation type="journal article" date="2012" name="Nature">
        <title>Algal genomes reveal evolutionary mosaicism and the fate of nucleomorphs.</title>
        <authorList>
            <consortium name="DOE Joint Genome Institute"/>
            <person name="Curtis B.A."/>
            <person name="Tanifuji G."/>
            <person name="Burki F."/>
            <person name="Gruber A."/>
            <person name="Irimia M."/>
            <person name="Maruyama S."/>
            <person name="Arias M.C."/>
            <person name="Ball S.G."/>
            <person name="Gile G.H."/>
            <person name="Hirakawa Y."/>
            <person name="Hopkins J.F."/>
            <person name="Kuo A."/>
            <person name="Rensing S.A."/>
            <person name="Schmutz J."/>
            <person name="Symeonidi A."/>
            <person name="Elias M."/>
            <person name="Eveleigh R.J."/>
            <person name="Herman E.K."/>
            <person name="Klute M.J."/>
            <person name="Nakayama T."/>
            <person name="Obornik M."/>
            <person name="Reyes-Prieto A."/>
            <person name="Armbrust E.V."/>
            <person name="Aves S.J."/>
            <person name="Beiko R.G."/>
            <person name="Coutinho P."/>
            <person name="Dacks J.B."/>
            <person name="Durnford D.G."/>
            <person name="Fast N.M."/>
            <person name="Green B.R."/>
            <person name="Grisdale C.J."/>
            <person name="Hempel F."/>
            <person name="Henrissat B."/>
            <person name="Hoppner M.P."/>
            <person name="Ishida K."/>
            <person name="Kim E."/>
            <person name="Koreny L."/>
            <person name="Kroth P.G."/>
            <person name="Liu Y."/>
            <person name="Malik S.B."/>
            <person name="Maier U.G."/>
            <person name="McRose D."/>
            <person name="Mock T."/>
            <person name="Neilson J.A."/>
            <person name="Onodera N.T."/>
            <person name="Poole A.M."/>
            <person name="Pritham E.J."/>
            <person name="Richards T.A."/>
            <person name="Rocap G."/>
            <person name="Roy S.W."/>
            <person name="Sarai C."/>
            <person name="Schaack S."/>
            <person name="Shirato S."/>
            <person name="Slamovits C.H."/>
            <person name="Spencer D.F."/>
            <person name="Suzuki S."/>
            <person name="Worden A.Z."/>
            <person name="Zauner S."/>
            <person name="Barry K."/>
            <person name="Bell C."/>
            <person name="Bharti A.K."/>
            <person name="Crow J.A."/>
            <person name="Grimwood J."/>
            <person name="Kramer R."/>
            <person name="Lindquist E."/>
            <person name="Lucas S."/>
            <person name="Salamov A."/>
            <person name="McFadden G.I."/>
            <person name="Lane C.E."/>
            <person name="Keeling P.J."/>
            <person name="Gray M.W."/>
            <person name="Grigoriev I.V."/>
            <person name="Archibald J.M."/>
        </authorList>
    </citation>
    <scope>NUCLEOTIDE SEQUENCE</scope>
    <source>
        <strain evidence="2 4">CCMP2712</strain>
    </source>
</reference>
<evidence type="ECO:0000313" key="3">
    <source>
        <dbReference type="EnsemblProtists" id="EKX35391"/>
    </source>
</evidence>
<name>L1IGK9_GUITC</name>
<evidence type="ECO:0000313" key="2">
    <source>
        <dbReference type="EMBL" id="EKX35391.1"/>
    </source>
</evidence>
<dbReference type="PaxDb" id="55529-EKX35391"/>
<dbReference type="EMBL" id="JH993091">
    <property type="protein sequence ID" value="EKX35391.1"/>
    <property type="molecule type" value="Genomic_DNA"/>
</dbReference>
<evidence type="ECO:0000256" key="1">
    <source>
        <dbReference type="SAM" id="Coils"/>
    </source>
</evidence>
<dbReference type="RefSeq" id="XP_005822371.1">
    <property type="nucleotide sequence ID" value="XM_005822314.1"/>
</dbReference>
<protein>
    <submittedName>
        <fullName evidence="2 3">Uncharacterized protein</fullName>
    </submittedName>
</protein>
<dbReference type="GeneID" id="17292133"/>
<keyword evidence="1" id="KW-0175">Coiled coil</keyword>
<reference evidence="4" key="2">
    <citation type="submission" date="2012-11" db="EMBL/GenBank/DDBJ databases">
        <authorList>
            <person name="Kuo A."/>
            <person name="Curtis B.A."/>
            <person name="Tanifuji G."/>
            <person name="Burki F."/>
            <person name="Gruber A."/>
            <person name="Irimia M."/>
            <person name="Maruyama S."/>
            <person name="Arias M.C."/>
            <person name="Ball S.G."/>
            <person name="Gile G.H."/>
            <person name="Hirakawa Y."/>
            <person name="Hopkins J.F."/>
            <person name="Rensing S.A."/>
            <person name="Schmutz J."/>
            <person name="Symeonidi A."/>
            <person name="Elias M."/>
            <person name="Eveleigh R.J."/>
            <person name="Herman E.K."/>
            <person name="Klute M.J."/>
            <person name="Nakayama T."/>
            <person name="Obornik M."/>
            <person name="Reyes-Prieto A."/>
            <person name="Armbrust E.V."/>
            <person name="Aves S.J."/>
            <person name="Beiko R.G."/>
            <person name="Coutinho P."/>
            <person name="Dacks J.B."/>
            <person name="Durnford D.G."/>
            <person name="Fast N.M."/>
            <person name="Green B.R."/>
            <person name="Grisdale C."/>
            <person name="Hempe F."/>
            <person name="Henrissat B."/>
            <person name="Hoppner M.P."/>
            <person name="Ishida K.-I."/>
            <person name="Kim E."/>
            <person name="Koreny L."/>
            <person name="Kroth P.G."/>
            <person name="Liu Y."/>
            <person name="Malik S.-B."/>
            <person name="Maier U.G."/>
            <person name="McRose D."/>
            <person name="Mock T."/>
            <person name="Neilson J.A."/>
            <person name="Onodera N.T."/>
            <person name="Poole A.M."/>
            <person name="Pritham E.J."/>
            <person name="Richards T.A."/>
            <person name="Rocap G."/>
            <person name="Roy S.W."/>
            <person name="Sarai C."/>
            <person name="Schaack S."/>
            <person name="Shirato S."/>
            <person name="Slamovits C.H."/>
            <person name="Spencer D.F."/>
            <person name="Suzuki S."/>
            <person name="Worden A.Z."/>
            <person name="Zauner S."/>
            <person name="Barry K."/>
            <person name="Bell C."/>
            <person name="Bharti A.K."/>
            <person name="Crow J.A."/>
            <person name="Grimwood J."/>
            <person name="Kramer R."/>
            <person name="Lindquist E."/>
            <person name="Lucas S."/>
            <person name="Salamov A."/>
            <person name="McFadden G.I."/>
            <person name="Lane C.E."/>
            <person name="Keeling P.J."/>
            <person name="Gray M.W."/>
            <person name="Grigoriev I.V."/>
            <person name="Archibald J.M."/>
        </authorList>
    </citation>
    <scope>NUCLEOTIDE SEQUENCE</scope>
    <source>
        <strain evidence="4">CCMP2712</strain>
    </source>
</reference>
<accession>L1IGK9</accession>
<feature type="coiled-coil region" evidence="1">
    <location>
        <begin position="219"/>
        <end position="291"/>
    </location>
</feature>
<evidence type="ECO:0000313" key="4">
    <source>
        <dbReference type="Proteomes" id="UP000011087"/>
    </source>
</evidence>